<dbReference type="PANTHER" id="PTHR31157">
    <property type="entry name" value="SCP DOMAIN-CONTAINING PROTEIN"/>
    <property type="match status" value="1"/>
</dbReference>
<feature type="region of interest" description="Disordered" evidence="1">
    <location>
        <begin position="38"/>
        <end position="114"/>
    </location>
</feature>
<dbReference type="PROSITE" id="PS51257">
    <property type="entry name" value="PROKAR_LIPOPROTEIN"/>
    <property type="match status" value="1"/>
</dbReference>
<evidence type="ECO:0000256" key="1">
    <source>
        <dbReference type="SAM" id="MobiDB-lite"/>
    </source>
</evidence>
<protein>
    <recommendedName>
        <fullName evidence="3">SCP domain-containing protein</fullName>
    </recommendedName>
</protein>
<dbReference type="InterPro" id="IPR035940">
    <property type="entry name" value="CAP_sf"/>
</dbReference>
<gene>
    <name evidence="4" type="ORF">GCM10010123_03180</name>
</gene>
<dbReference type="Proteomes" id="UP000649739">
    <property type="component" value="Unassembled WGS sequence"/>
</dbReference>
<dbReference type="Pfam" id="PF00188">
    <property type="entry name" value="CAP"/>
    <property type="match status" value="1"/>
</dbReference>
<sequence length="236" mass="25155">MTRPFSRPGESRPLRPALLCLVAAGTAVALTGCAVRNDGTELPAPLPESVLAGAPVATPGPTTAAPTPTPSPTADRKAVRAAGRAGKRAQPVRQREPRKRPQRPVYRGKGSAQEQEVTRLINIEREKAGCGAVSVNDKLYAAAAGHSRDMADNDYFSHTGKDGRKPWDRARDAGYSGSYVSENIAMGGSVDAERVVDMWMSSKDGHRENILRCASRVTAVARAARGGTAYWTQMFG</sequence>
<dbReference type="InterPro" id="IPR014044">
    <property type="entry name" value="CAP_dom"/>
</dbReference>
<dbReference type="AlphaFoldDB" id="A0A8J3B6Z9"/>
<dbReference type="Gene3D" id="3.40.33.10">
    <property type="entry name" value="CAP"/>
    <property type="match status" value="1"/>
</dbReference>
<evidence type="ECO:0000259" key="3">
    <source>
        <dbReference type="Pfam" id="PF00188"/>
    </source>
</evidence>
<feature type="signal peptide" evidence="2">
    <location>
        <begin position="1"/>
        <end position="29"/>
    </location>
</feature>
<accession>A0A8J3B6Z9</accession>
<name>A0A8J3B6Z9_9ACTN</name>
<dbReference type="SUPFAM" id="SSF55797">
    <property type="entry name" value="PR-1-like"/>
    <property type="match status" value="1"/>
</dbReference>
<keyword evidence="2" id="KW-0732">Signal</keyword>
<evidence type="ECO:0000313" key="5">
    <source>
        <dbReference type="Proteomes" id="UP000649739"/>
    </source>
</evidence>
<evidence type="ECO:0000256" key="2">
    <source>
        <dbReference type="SAM" id="SignalP"/>
    </source>
</evidence>
<dbReference type="RefSeq" id="WP_189168182.1">
    <property type="nucleotide sequence ID" value="NZ_BMQB01000001.1"/>
</dbReference>
<feature type="chain" id="PRO_5035154906" description="SCP domain-containing protein" evidence="2">
    <location>
        <begin position="30"/>
        <end position="236"/>
    </location>
</feature>
<dbReference type="EMBL" id="BMQB01000001">
    <property type="protein sequence ID" value="GGJ76558.1"/>
    <property type="molecule type" value="Genomic_DNA"/>
</dbReference>
<comment type="caution">
    <text evidence="4">The sequence shown here is derived from an EMBL/GenBank/DDBJ whole genome shotgun (WGS) entry which is preliminary data.</text>
</comment>
<feature type="compositionally biased region" description="Low complexity" evidence="1">
    <location>
        <begin position="80"/>
        <end position="92"/>
    </location>
</feature>
<feature type="compositionally biased region" description="Low complexity" evidence="1">
    <location>
        <begin position="52"/>
        <end position="66"/>
    </location>
</feature>
<reference evidence="4" key="1">
    <citation type="journal article" date="2014" name="Int. J. Syst. Evol. Microbiol.">
        <title>Complete genome sequence of Corynebacterium casei LMG S-19264T (=DSM 44701T), isolated from a smear-ripened cheese.</title>
        <authorList>
            <consortium name="US DOE Joint Genome Institute (JGI-PGF)"/>
            <person name="Walter F."/>
            <person name="Albersmeier A."/>
            <person name="Kalinowski J."/>
            <person name="Ruckert C."/>
        </authorList>
    </citation>
    <scope>NUCLEOTIDE SEQUENCE</scope>
    <source>
        <strain evidence="4">JCM 3090</strain>
    </source>
</reference>
<proteinExistence type="predicted"/>
<evidence type="ECO:0000313" key="4">
    <source>
        <dbReference type="EMBL" id="GGJ76558.1"/>
    </source>
</evidence>
<dbReference type="CDD" id="cd05379">
    <property type="entry name" value="CAP_bacterial"/>
    <property type="match status" value="1"/>
</dbReference>
<organism evidence="4 5">
    <name type="scientific">Pilimelia anulata</name>
    <dbReference type="NCBI Taxonomy" id="53371"/>
    <lineage>
        <taxon>Bacteria</taxon>
        <taxon>Bacillati</taxon>
        <taxon>Actinomycetota</taxon>
        <taxon>Actinomycetes</taxon>
        <taxon>Micromonosporales</taxon>
        <taxon>Micromonosporaceae</taxon>
        <taxon>Pilimelia</taxon>
    </lineage>
</organism>
<reference evidence="4" key="2">
    <citation type="submission" date="2020-09" db="EMBL/GenBank/DDBJ databases">
        <authorList>
            <person name="Sun Q."/>
            <person name="Ohkuma M."/>
        </authorList>
    </citation>
    <scope>NUCLEOTIDE SEQUENCE</scope>
    <source>
        <strain evidence="4">JCM 3090</strain>
    </source>
</reference>
<keyword evidence="5" id="KW-1185">Reference proteome</keyword>
<feature type="domain" description="SCP" evidence="3">
    <location>
        <begin position="119"/>
        <end position="235"/>
    </location>
</feature>
<dbReference type="PANTHER" id="PTHR31157:SF1">
    <property type="entry name" value="SCP DOMAIN-CONTAINING PROTEIN"/>
    <property type="match status" value="1"/>
</dbReference>